<keyword evidence="2 3" id="KW-0326">Glycosidase</keyword>
<dbReference type="SUPFAM" id="SSF51445">
    <property type="entry name" value="(Trans)glycosidases"/>
    <property type="match status" value="1"/>
</dbReference>
<keyword evidence="4" id="KW-0732">Signal</keyword>
<gene>
    <name evidence="6" type="ORF">ACFSUS_21505</name>
</gene>
<comment type="caution">
    <text evidence="6">The sequence shown here is derived from an EMBL/GenBank/DDBJ whole genome shotgun (WGS) entry which is preliminary data.</text>
</comment>
<accession>A0ABW5M954</accession>
<dbReference type="InterPro" id="IPR001547">
    <property type="entry name" value="Glyco_hydro_5"/>
</dbReference>
<name>A0ABW5M954_9BACT</name>
<dbReference type="Proteomes" id="UP001597469">
    <property type="component" value="Unassembled WGS sequence"/>
</dbReference>
<organism evidence="6 7">
    <name type="scientific">Spirosoma soli</name>
    <dbReference type="NCBI Taxonomy" id="1770529"/>
    <lineage>
        <taxon>Bacteria</taxon>
        <taxon>Pseudomonadati</taxon>
        <taxon>Bacteroidota</taxon>
        <taxon>Cytophagia</taxon>
        <taxon>Cytophagales</taxon>
        <taxon>Cytophagaceae</taxon>
        <taxon>Spirosoma</taxon>
    </lineage>
</organism>
<feature type="chain" id="PRO_5045969390" evidence="4">
    <location>
        <begin position="19"/>
        <end position="387"/>
    </location>
</feature>
<evidence type="ECO:0000256" key="1">
    <source>
        <dbReference type="ARBA" id="ARBA00022801"/>
    </source>
</evidence>
<feature type="domain" description="Glycoside hydrolase family 5" evidence="5">
    <location>
        <begin position="146"/>
        <end position="331"/>
    </location>
</feature>
<dbReference type="EMBL" id="JBHULN010000016">
    <property type="protein sequence ID" value="MFD2573234.1"/>
    <property type="molecule type" value="Genomic_DNA"/>
</dbReference>
<evidence type="ECO:0000256" key="3">
    <source>
        <dbReference type="RuleBase" id="RU361153"/>
    </source>
</evidence>
<keyword evidence="7" id="KW-1185">Reference proteome</keyword>
<sequence length="387" mass="43849">MTRFSFLVALFITTFAFGQPNARTTPKIDRWSAAKANAWYAKEPFLVGANYTPAYAINELEMFQADTFDPKAIDNELAMAESIGMNTMRVFLHDLLWQDAAGFTKRLDQFLAICARHKIRPMLVLFDSCWDPLPKLGKQHEPTPGIHNSGWLQSPGADALSDVSQYPRLEEYVKGVVGAFKNDTRILAWDTWNEPDNANDNSYGQNHTIKTELPKERKVAIVTRLLPHVFQWAREAGATQPLTSGVWVYRNPEDWGDPGKQTPIEKVQFDNSDIITFHQYLSPADLEKVIPVLQKMGRPVICTEYMARGVNSKFQTHLPIAKKAKVGMINWGFVAGKTQTFLPWDSWQKPYVNGREPAVWFHEVFKQDGKTPYDPAETAAIKQATGK</sequence>
<evidence type="ECO:0000256" key="4">
    <source>
        <dbReference type="SAM" id="SignalP"/>
    </source>
</evidence>
<protein>
    <submittedName>
        <fullName evidence="6">Cellulase family glycosylhydrolase</fullName>
    </submittedName>
</protein>
<evidence type="ECO:0000313" key="6">
    <source>
        <dbReference type="EMBL" id="MFD2573234.1"/>
    </source>
</evidence>
<dbReference type="RefSeq" id="WP_381525831.1">
    <property type="nucleotide sequence ID" value="NZ_JBHULN010000016.1"/>
</dbReference>
<dbReference type="Pfam" id="PF00150">
    <property type="entry name" value="Cellulase"/>
    <property type="match status" value="1"/>
</dbReference>
<evidence type="ECO:0000259" key="5">
    <source>
        <dbReference type="Pfam" id="PF00150"/>
    </source>
</evidence>
<comment type="similarity">
    <text evidence="3">Belongs to the glycosyl hydrolase 5 (cellulase A) family.</text>
</comment>
<feature type="signal peptide" evidence="4">
    <location>
        <begin position="1"/>
        <end position="18"/>
    </location>
</feature>
<dbReference type="InterPro" id="IPR017853">
    <property type="entry name" value="GH"/>
</dbReference>
<keyword evidence="1 3" id="KW-0378">Hydrolase</keyword>
<evidence type="ECO:0000313" key="7">
    <source>
        <dbReference type="Proteomes" id="UP001597469"/>
    </source>
</evidence>
<evidence type="ECO:0000256" key="2">
    <source>
        <dbReference type="ARBA" id="ARBA00023295"/>
    </source>
</evidence>
<reference evidence="7" key="1">
    <citation type="journal article" date="2019" name="Int. J. Syst. Evol. Microbiol.">
        <title>The Global Catalogue of Microorganisms (GCM) 10K type strain sequencing project: providing services to taxonomists for standard genome sequencing and annotation.</title>
        <authorList>
            <consortium name="The Broad Institute Genomics Platform"/>
            <consortium name="The Broad Institute Genome Sequencing Center for Infectious Disease"/>
            <person name="Wu L."/>
            <person name="Ma J."/>
        </authorList>
    </citation>
    <scope>NUCLEOTIDE SEQUENCE [LARGE SCALE GENOMIC DNA]</scope>
    <source>
        <strain evidence="7">KCTC 42805</strain>
    </source>
</reference>
<proteinExistence type="inferred from homology"/>
<dbReference type="Gene3D" id="3.20.20.80">
    <property type="entry name" value="Glycosidases"/>
    <property type="match status" value="1"/>
</dbReference>